<dbReference type="InterPro" id="IPR012827">
    <property type="entry name" value="Hemerythrin_metal-bd"/>
</dbReference>
<keyword evidence="9" id="KW-1185">Reference proteome</keyword>
<evidence type="ECO:0000256" key="6">
    <source>
        <dbReference type="SAM" id="Coils"/>
    </source>
</evidence>
<dbReference type="EC" id="2.7.7.65" evidence="2"/>
<keyword evidence="4" id="KW-0408">Iron</keyword>
<dbReference type="InterPro" id="IPR029787">
    <property type="entry name" value="Nucleotide_cyclase"/>
</dbReference>
<evidence type="ECO:0000256" key="4">
    <source>
        <dbReference type="ARBA" id="ARBA00023004"/>
    </source>
</evidence>
<evidence type="ECO:0000256" key="3">
    <source>
        <dbReference type="ARBA" id="ARBA00022723"/>
    </source>
</evidence>
<dbReference type="PROSITE" id="PS50887">
    <property type="entry name" value="GGDEF"/>
    <property type="match status" value="1"/>
</dbReference>
<gene>
    <name evidence="8" type="ORF">ACFO0J_02675</name>
</gene>
<dbReference type="InterPro" id="IPR035938">
    <property type="entry name" value="Hemerythrin-like_sf"/>
</dbReference>
<proteinExistence type="inferred from homology"/>
<dbReference type="CDD" id="cd12107">
    <property type="entry name" value="Hemerythrin"/>
    <property type="match status" value="1"/>
</dbReference>
<dbReference type="SMART" id="SM00267">
    <property type="entry name" value="GGDEF"/>
    <property type="match status" value="1"/>
</dbReference>
<keyword evidence="3" id="KW-0479">Metal-binding</keyword>
<dbReference type="SUPFAM" id="SSF55073">
    <property type="entry name" value="Nucleotide cyclase"/>
    <property type="match status" value="1"/>
</dbReference>
<dbReference type="EMBL" id="JBHSDY010000002">
    <property type="protein sequence ID" value="MFC4296944.1"/>
    <property type="molecule type" value="Genomic_DNA"/>
</dbReference>
<dbReference type="RefSeq" id="WP_376811513.1">
    <property type="nucleotide sequence ID" value="NZ_JBHSDY010000002.1"/>
</dbReference>
<comment type="caution">
    <text evidence="8">The sequence shown here is derived from an EMBL/GenBank/DDBJ whole genome shotgun (WGS) entry which is preliminary data.</text>
</comment>
<dbReference type="NCBIfam" id="TIGR02481">
    <property type="entry name" value="hemeryth_dom"/>
    <property type="match status" value="1"/>
</dbReference>
<dbReference type="Proteomes" id="UP001595756">
    <property type="component" value="Unassembled WGS sequence"/>
</dbReference>
<dbReference type="GO" id="GO:0052621">
    <property type="term" value="F:diguanylate cyclase activity"/>
    <property type="evidence" value="ECO:0007669"/>
    <property type="project" value="UniProtKB-EC"/>
</dbReference>
<dbReference type="SUPFAM" id="SSF47188">
    <property type="entry name" value="Hemerythrin-like"/>
    <property type="match status" value="1"/>
</dbReference>
<evidence type="ECO:0000313" key="9">
    <source>
        <dbReference type="Proteomes" id="UP001595756"/>
    </source>
</evidence>
<dbReference type="InterPro" id="IPR050469">
    <property type="entry name" value="Diguanylate_Cyclase"/>
</dbReference>
<dbReference type="InterPro" id="IPR043128">
    <property type="entry name" value="Rev_trsase/Diguanyl_cyclase"/>
</dbReference>
<feature type="coiled-coil region" evidence="6">
    <location>
        <begin position="170"/>
        <end position="211"/>
    </location>
</feature>
<evidence type="ECO:0000313" key="8">
    <source>
        <dbReference type="EMBL" id="MFC4296944.1"/>
    </source>
</evidence>
<comment type="similarity">
    <text evidence="1">Belongs to the hemerythrin family.</text>
</comment>
<evidence type="ECO:0000256" key="5">
    <source>
        <dbReference type="ARBA" id="ARBA00034247"/>
    </source>
</evidence>
<dbReference type="Pfam" id="PF01814">
    <property type="entry name" value="Hemerythrin"/>
    <property type="match status" value="1"/>
</dbReference>
<dbReference type="InterPro" id="IPR012312">
    <property type="entry name" value="Hemerythrin-like"/>
</dbReference>
<comment type="catalytic activity">
    <reaction evidence="5">
        <text>2 GTP = 3',3'-c-di-GMP + 2 diphosphate</text>
        <dbReference type="Rhea" id="RHEA:24898"/>
        <dbReference type="ChEBI" id="CHEBI:33019"/>
        <dbReference type="ChEBI" id="CHEBI:37565"/>
        <dbReference type="ChEBI" id="CHEBI:58805"/>
        <dbReference type="EC" id="2.7.7.65"/>
    </reaction>
</comment>
<dbReference type="CDD" id="cd01949">
    <property type="entry name" value="GGDEF"/>
    <property type="match status" value="1"/>
</dbReference>
<evidence type="ECO:0000259" key="7">
    <source>
        <dbReference type="PROSITE" id="PS50887"/>
    </source>
</evidence>
<keyword evidence="6" id="KW-0175">Coiled coil</keyword>
<dbReference type="PANTHER" id="PTHR45138:SF9">
    <property type="entry name" value="DIGUANYLATE CYCLASE DGCM-RELATED"/>
    <property type="match status" value="1"/>
</dbReference>
<name>A0ABV8RVS5_9BURK</name>
<dbReference type="Gene3D" id="3.30.70.270">
    <property type="match status" value="1"/>
</dbReference>
<dbReference type="InterPro" id="IPR000160">
    <property type="entry name" value="GGDEF_dom"/>
</dbReference>
<reference evidence="9" key="1">
    <citation type="journal article" date="2019" name="Int. J. Syst. Evol. Microbiol.">
        <title>The Global Catalogue of Microorganisms (GCM) 10K type strain sequencing project: providing services to taxonomists for standard genome sequencing and annotation.</title>
        <authorList>
            <consortium name="The Broad Institute Genomics Platform"/>
            <consortium name="The Broad Institute Genome Sequencing Center for Infectious Disease"/>
            <person name="Wu L."/>
            <person name="Ma J."/>
        </authorList>
    </citation>
    <scope>NUCLEOTIDE SEQUENCE [LARGE SCALE GENOMIC DNA]</scope>
    <source>
        <strain evidence="9">CGMCC 1.19029</strain>
    </source>
</reference>
<sequence length="381" mass="42090">MDTVFAWDGGFVTGLDSVDEQHHALINLFNELNAALLSPAGSDETLLADIYARLLSYAEYHFREEEGMMMRFRLDERHVEGHRMAHQQFVDQVRGQGNRRAYMGNTKAGTALIDFLTSWLGLHILGIDQSMARQMALIRRGLSPGEAYERERNSHDHSAQVLIKMVGKLYSALSEQNAQLIDANLHLEERVARRTRELEDANARLNTLARTDALLDIANRAHFNEWLEQICALARRAQRPVGLVMIDVDCFKRYNDHYGHQQGDACLQAVARAVKSCLRRGTDLVARYGGEELVAVLPDTDAEGAASIARKMVDAVRAVQMPHADSMAGPWVTISAGVCSQVPNSGEHGASGSAALITQADAALYEAKRQGRDRCVAAGPD</sequence>
<keyword evidence="8" id="KW-0548">Nucleotidyltransferase</keyword>
<dbReference type="NCBIfam" id="TIGR00254">
    <property type="entry name" value="GGDEF"/>
    <property type="match status" value="1"/>
</dbReference>
<protein>
    <recommendedName>
        <fullName evidence="2">diguanylate cyclase</fullName>
        <ecNumber evidence="2">2.7.7.65</ecNumber>
    </recommendedName>
</protein>
<evidence type="ECO:0000256" key="2">
    <source>
        <dbReference type="ARBA" id="ARBA00012528"/>
    </source>
</evidence>
<dbReference type="PANTHER" id="PTHR45138">
    <property type="entry name" value="REGULATORY COMPONENTS OF SENSORY TRANSDUCTION SYSTEM"/>
    <property type="match status" value="1"/>
</dbReference>
<keyword evidence="8" id="KW-0808">Transferase</keyword>
<accession>A0ABV8RVS5</accession>
<organism evidence="8 9">
    <name type="scientific">Castellaniella hirudinis</name>
    <dbReference type="NCBI Taxonomy" id="1144617"/>
    <lineage>
        <taxon>Bacteria</taxon>
        <taxon>Pseudomonadati</taxon>
        <taxon>Pseudomonadota</taxon>
        <taxon>Betaproteobacteria</taxon>
        <taxon>Burkholderiales</taxon>
        <taxon>Alcaligenaceae</taxon>
        <taxon>Castellaniella</taxon>
    </lineage>
</organism>
<feature type="domain" description="GGDEF" evidence="7">
    <location>
        <begin position="239"/>
        <end position="380"/>
    </location>
</feature>
<dbReference type="Pfam" id="PF00990">
    <property type="entry name" value="GGDEF"/>
    <property type="match status" value="1"/>
</dbReference>
<evidence type="ECO:0000256" key="1">
    <source>
        <dbReference type="ARBA" id="ARBA00010587"/>
    </source>
</evidence>
<dbReference type="Gene3D" id="1.20.120.50">
    <property type="entry name" value="Hemerythrin-like"/>
    <property type="match status" value="1"/>
</dbReference>